<keyword evidence="3" id="KW-1185">Reference proteome</keyword>
<evidence type="ECO:0000259" key="1">
    <source>
        <dbReference type="Pfam" id="PF03161"/>
    </source>
</evidence>
<proteinExistence type="predicted"/>
<dbReference type="SUPFAM" id="SSF55608">
    <property type="entry name" value="Homing endonucleases"/>
    <property type="match status" value="1"/>
</dbReference>
<evidence type="ECO:0000313" key="2">
    <source>
        <dbReference type="EMBL" id="MFC4987300.1"/>
    </source>
</evidence>
<dbReference type="Proteomes" id="UP001595925">
    <property type="component" value="Unassembled WGS sequence"/>
</dbReference>
<dbReference type="Pfam" id="PF03161">
    <property type="entry name" value="LAGLIDADG_2"/>
    <property type="match status" value="1"/>
</dbReference>
<dbReference type="Gene3D" id="3.10.28.10">
    <property type="entry name" value="Homing endonucleases"/>
    <property type="match status" value="1"/>
</dbReference>
<organism evidence="2 3">
    <name type="scientific">Saliphagus infecundisoli</name>
    <dbReference type="NCBI Taxonomy" id="1849069"/>
    <lineage>
        <taxon>Archaea</taxon>
        <taxon>Methanobacteriati</taxon>
        <taxon>Methanobacteriota</taxon>
        <taxon>Stenosarchaea group</taxon>
        <taxon>Halobacteria</taxon>
        <taxon>Halobacteriales</taxon>
        <taxon>Natrialbaceae</taxon>
        <taxon>Saliphagus</taxon>
    </lineage>
</organism>
<feature type="domain" description="Homing endonuclease LAGLIDADG" evidence="1">
    <location>
        <begin position="44"/>
        <end position="116"/>
    </location>
</feature>
<name>A0ABD5QCI5_9EURY</name>
<accession>A0ABD5QCI5</accession>
<gene>
    <name evidence="2" type="ORF">ACFPFO_05865</name>
</gene>
<sequence>MGDQIRGPGLNACPQCSETKTSYPQHWNQSSNCDYPTLNLHIHEIATGALMGDGSLEGRERAKLRVETTTRAFALWLYEQFGMAAGSVRRFPQDDPDHNVYRVSTIAHPEFNHYRDCIGTARSVSLSTSDSGRCRRACSSPTTAHSRSVAMNTYG</sequence>
<comment type="caution">
    <text evidence="2">The sequence shown here is derived from an EMBL/GenBank/DDBJ whole genome shotgun (WGS) entry which is preliminary data.</text>
</comment>
<protein>
    <recommendedName>
        <fullName evidence="1">Homing endonuclease LAGLIDADG domain-containing protein</fullName>
    </recommendedName>
</protein>
<evidence type="ECO:0000313" key="3">
    <source>
        <dbReference type="Proteomes" id="UP001595925"/>
    </source>
</evidence>
<reference evidence="2 3" key="1">
    <citation type="journal article" date="2019" name="Int. J. Syst. Evol. Microbiol.">
        <title>The Global Catalogue of Microorganisms (GCM) 10K type strain sequencing project: providing services to taxonomists for standard genome sequencing and annotation.</title>
        <authorList>
            <consortium name="The Broad Institute Genomics Platform"/>
            <consortium name="The Broad Institute Genome Sequencing Center for Infectious Disease"/>
            <person name="Wu L."/>
            <person name="Ma J."/>
        </authorList>
    </citation>
    <scope>NUCLEOTIDE SEQUENCE [LARGE SCALE GENOMIC DNA]</scope>
    <source>
        <strain evidence="2 3">CGMCC 1.15824</strain>
    </source>
</reference>
<dbReference type="EMBL" id="JBHSJG010000021">
    <property type="protein sequence ID" value="MFC4987300.1"/>
    <property type="molecule type" value="Genomic_DNA"/>
</dbReference>
<dbReference type="InterPro" id="IPR027434">
    <property type="entry name" value="Homing_endonucl"/>
</dbReference>
<dbReference type="InterPro" id="IPR004860">
    <property type="entry name" value="LAGLIDADG_dom"/>
</dbReference>
<dbReference type="AlphaFoldDB" id="A0ABD5QCI5"/>
<dbReference type="RefSeq" id="WP_224829993.1">
    <property type="nucleotide sequence ID" value="NZ_JAIVEF010000034.1"/>
</dbReference>